<protein>
    <submittedName>
        <fullName evidence="1">Uncharacterized protein</fullName>
    </submittedName>
</protein>
<accession>A0A0A9EH45</accession>
<proteinExistence type="predicted"/>
<reference evidence="1" key="2">
    <citation type="journal article" date="2015" name="Data Brief">
        <title>Shoot transcriptome of the giant reed, Arundo donax.</title>
        <authorList>
            <person name="Barrero R.A."/>
            <person name="Guerrero F.D."/>
            <person name="Moolhuijzen P."/>
            <person name="Goolsby J.A."/>
            <person name="Tidwell J."/>
            <person name="Bellgard S.E."/>
            <person name="Bellgard M.I."/>
        </authorList>
    </citation>
    <scope>NUCLEOTIDE SEQUENCE</scope>
    <source>
        <tissue evidence="1">Shoot tissue taken approximately 20 cm above the soil surface</tissue>
    </source>
</reference>
<name>A0A0A9EH45_ARUDO</name>
<dbReference type="AlphaFoldDB" id="A0A0A9EH45"/>
<sequence>MTSQLHLSIYLASKMHISTKYAYLYTKYVYPKFKLLTTAAPTTLTACIRCIYNQGPWESYAR</sequence>
<organism evidence="1">
    <name type="scientific">Arundo donax</name>
    <name type="common">Giant reed</name>
    <name type="synonym">Donax arundinaceus</name>
    <dbReference type="NCBI Taxonomy" id="35708"/>
    <lineage>
        <taxon>Eukaryota</taxon>
        <taxon>Viridiplantae</taxon>
        <taxon>Streptophyta</taxon>
        <taxon>Embryophyta</taxon>
        <taxon>Tracheophyta</taxon>
        <taxon>Spermatophyta</taxon>
        <taxon>Magnoliopsida</taxon>
        <taxon>Liliopsida</taxon>
        <taxon>Poales</taxon>
        <taxon>Poaceae</taxon>
        <taxon>PACMAD clade</taxon>
        <taxon>Arundinoideae</taxon>
        <taxon>Arundineae</taxon>
        <taxon>Arundo</taxon>
    </lineage>
</organism>
<evidence type="ECO:0000313" key="1">
    <source>
        <dbReference type="EMBL" id="JAD99411.1"/>
    </source>
</evidence>
<reference evidence="1" key="1">
    <citation type="submission" date="2014-09" db="EMBL/GenBank/DDBJ databases">
        <authorList>
            <person name="Magalhaes I.L.F."/>
            <person name="Oliveira U."/>
            <person name="Santos F.R."/>
            <person name="Vidigal T.H.D.A."/>
            <person name="Brescovit A.D."/>
            <person name="Santos A.J."/>
        </authorList>
    </citation>
    <scope>NUCLEOTIDE SEQUENCE</scope>
    <source>
        <tissue evidence="1">Shoot tissue taken approximately 20 cm above the soil surface</tissue>
    </source>
</reference>
<dbReference type="EMBL" id="GBRH01198484">
    <property type="protein sequence ID" value="JAD99411.1"/>
    <property type="molecule type" value="Transcribed_RNA"/>
</dbReference>